<dbReference type="PROSITE" id="PS50157">
    <property type="entry name" value="ZINC_FINGER_C2H2_2"/>
    <property type="match status" value="1"/>
</dbReference>
<sequence>MAKRFLPTVSLLARRSLPSTLQPYSLGLRLHHRSATECPAAVTVTSTSQQAGVVFGKTPTGAVEQGIGISNIPVVTAGSPTNLYVASAEGETGINSIKETGPARSGVAILWDLDNKPPSRSPPFIVAQRLRQVIEEKYGAVKVLAAYGNKSTLHRVPQWAIDEARIEFKATLLDEKENEPADLYRCNVCGAKCRTLVKLQKHVKTLHERDRRKKVNHISSKKKGSKKREKLQTRYAKYLGKYKDAADGLVPQVRYDLEEELTRAMVEVKMVGDHAEAADAALKQHASKLFRLLEQDSEQETTIDCLVLVSDDTGFKKMLHKGRRAGVKMVQVGHKCALRRSADEYISWDSV</sequence>
<evidence type="ECO:0000259" key="3">
    <source>
        <dbReference type="PROSITE" id="PS50157"/>
    </source>
</evidence>
<evidence type="ECO:0000256" key="1">
    <source>
        <dbReference type="PROSITE-ProRule" id="PRU00042"/>
    </source>
</evidence>
<dbReference type="AlphaFoldDB" id="A0A423VB28"/>
<evidence type="ECO:0000256" key="2">
    <source>
        <dbReference type="SAM" id="MobiDB-lite"/>
    </source>
</evidence>
<dbReference type="GO" id="GO:0008270">
    <property type="term" value="F:zinc ion binding"/>
    <property type="evidence" value="ECO:0007669"/>
    <property type="project" value="UniProtKB-KW"/>
</dbReference>
<keyword evidence="5" id="KW-1185">Reference proteome</keyword>
<keyword evidence="1" id="KW-0479">Metal-binding</keyword>
<accession>A0A423VB28</accession>
<dbReference type="STRING" id="1230097.A0A423VB28"/>
<feature type="domain" description="C2H2-type" evidence="3">
    <location>
        <begin position="184"/>
        <end position="212"/>
    </location>
</feature>
<dbReference type="PANTHER" id="PTHR35744:SF4">
    <property type="entry name" value="OS04G0464600 PROTEIN"/>
    <property type="match status" value="1"/>
</dbReference>
<proteinExistence type="predicted"/>
<evidence type="ECO:0000313" key="5">
    <source>
        <dbReference type="Proteomes" id="UP000285146"/>
    </source>
</evidence>
<dbReference type="OrthoDB" id="3518456at2759"/>
<dbReference type="Proteomes" id="UP000285146">
    <property type="component" value="Unassembled WGS sequence"/>
</dbReference>
<feature type="region of interest" description="Disordered" evidence="2">
    <location>
        <begin position="208"/>
        <end position="228"/>
    </location>
</feature>
<evidence type="ECO:0000313" key="4">
    <source>
        <dbReference type="EMBL" id="ROV88069.1"/>
    </source>
</evidence>
<dbReference type="EMBL" id="LKEB01000125">
    <property type="protein sequence ID" value="ROV88069.1"/>
    <property type="molecule type" value="Genomic_DNA"/>
</dbReference>
<organism evidence="4 5">
    <name type="scientific">Cytospora leucostoma</name>
    <dbReference type="NCBI Taxonomy" id="1230097"/>
    <lineage>
        <taxon>Eukaryota</taxon>
        <taxon>Fungi</taxon>
        <taxon>Dikarya</taxon>
        <taxon>Ascomycota</taxon>
        <taxon>Pezizomycotina</taxon>
        <taxon>Sordariomycetes</taxon>
        <taxon>Sordariomycetidae</taxon>
        <taxon>Diaporthales</taxon>
        <taxon>Cytosporaceae</taxon>
        <taxon>Cytospora</taxon>
    </lineage>
</organism>
<keyword evidence="1" id="KW-0863">Zinc-finger</keyword>
<dbReference type="InParanoid" id="A0A423VB28"/>
<dbReference type="InterPro" id="IPR013087">
    <property type="entry name" value="Znf_C2H2_type"/>
</dbReference>
<dbReference type="PANTHER" id="PTHR35744">
    <property type="entry name" value="C2H2-TYPE DOMAIN-CONTAINING PROTEIN"/>
    <property type="match status" value="1"/>
</dbReference>
<dbReference type="SMART" id="SM00355">
    <property type="entry name" value="ZnF_C2H2"/>
    <property type="match status" value="1"/>
</dbReference>
<gene>
    <name evidence="4" type="ORF">VPNG_10393</name>
</gene>
<protein>
    <recommendedName>
        <fullName evidence="3">C2H2-type domain-containing protein</fullName>
    </recommendedName>
</protein>
<reference evidence="4 5" key="1">
    <citation type="submission" date="2015-09" db="EMBL/GenBank/DDBJ databases">
        <title>Host preference determinants of Valsa canker pathogens revealed by comparative genomics.</title>
        <authorList>
            <person name="Yin Z."/>
            <person name="Huang L."/>
        </authorList>
    </citation>
    <scope>NUCLEOTIDE SEQUENCE [LARGE SCALE GENOMIC DNA]</scope>
    <source>
        <strain evidence="4 5">SXYLt</strain>
    </source>
</reference>
<dbReference type="PROSITE" id="PS00028">
    <property type="entry name" value="ZINC_FINGER_C2H2_1"/>
    <property type="match status" value="1"/>
</dbReference>
<comment type="caution">
    <text evidence="4">The sequence shown here is derived from an EMBL/GenBank/DDBJ whole genome shotgun (WGS) entry which is preliminary data.</text>
</comment>
<name>A0A423VB28_9PEZI</name>
<keyword evidence="1" id="KW-0862">Zinc</keyword>